<keyword evidence="2" id="KW-1185">Reference proteome</keyword>
<organism evidence="1 2">
    <name type="scientific">Puia dinghuensis</name>
    <dbReference type="NCBI Taxonomy" id="1792502"/>
    <lineage>
        <taxon>Bacteria</taxon>
        <taxon>Pseudomonadati</taxon>
        <taxon>Bacteroidota</taxon>
        <taxon>Chitinophagia</taxon>
        <taxon>Chitinophagales</taxon>
        <taxon>Chitinophagaceae</taxon>
        <taxon>Puia</taxon>
    </lineage>
</organism>
<sequence>MKIIYTFFMFALSTYAKGQNVDTSRQFSPCGRTVVYAVDDMNLKSLVGENLAKPDINPFFYGGIDQLKKYFIDHPVTDGRAKDIVFRVHIGFIVNCDGMAGSFQLLHKSSKSLLENLSLEVLTIVKDMPQKWQSATADNKPVDSYQILSFTVVGGELDKVSYR</sequence>
<evidence type="ECO:0000313" key="1">
    <source>
        <dbReference type="EMBL" id="GGA92486.1"/>
    </source>
</evidence>
<proteinExistence type="predicted"/>
<dbReference type="AlphaFoldDB" id="A0A8J2UB25"/>
<dbReference type="RefSeq" id="WP_188930062.1">
    <property type="nucleotide sequence ID" value="NZ_BMJC01000001.1"/>
</dbReference>
<gene>
    <name evidence="1" type="ORF">GCM10011511_14840</name>
</gene>
<evidence type="ECO:0008006" key="3">
    <source>
        <dbReference type="Google" id="ProtNLM"/>
    </source>
</evidence>
<comment type="caution">
    <text evidence="1">The sequence shown here is derived from an EMBL/GenBank/DDBJ whole genome shotgun (WGS) entry which is preliminary data.</text>
</comment>
<reference evidence="1" key="2">
    <citation type="submission" date="2020-09" db="EMBL/GenBank/DDBJ databases">
        <authorList>
            <person name="Sun Q."/>
            <person name="Zhou Y."/>
        </authorList>
    </citation>
    <scope>NUCLEOTIDE SEQUENCE</scope>
    <source>
        <strain evidence="1">CGMCC 1.15448</strain>
    </source>
</reference>
<dbReference type="EMBL" id="BMJC01000001">
    <property type="protein sequence ID" value="GGA92486.1"/>
    <property type="molecule type" value="Genomic_DNA"/>
</dbReference>
<evidence type="ECO:0000313" key="2">
    <source>
        <dbReference type="Proteomes" id="UP000607559"/>
    </source>
</evidence>
<protein>
    <recommendedName>
        <fullName evidence="3">TonB C-terminal domain-containing protein</fullName>
    </recommendedName>
</protein>
<reference evidence="1" key="1">
    <citation type="journal article" date="2014" name="Int. J. Syst. Evol. Microbiol.">
        <title>Complete genome sequence of Corynebacterium casei LMG S-19264T (=DSM 44701T), isolated from a smear-ripened cheese.</title>
        <authorList>
            <consortium name="US DOE Joint Genome Institute (JGI-PGF)"/>
            <person name="Walter F."/>
            <person name="Albersmeier A."/>
            <person name="Kalinowski J."/>
            <person name="Ruckert C."/>
        </authorList>
    </citation>
    <scope>NUCLEOTIDE SEQUENCE</scope>
    <source>
        <strain evidence="1">CGMCC 1.15448</strain>
    </source>
</reference>
<name>A0A8J2UB25_9BACT</name>
<dbReference type="Proteomes" id="UP000607559">
    <property type="component" value="Unassembled WGS sequence"/>
</dbReference>
<accession>A0A8J2UB25</accession>